<dbReference type="EMBL" id="CP022684">
    <property type="protein sequence ID" value="AUM13399.1"/>
    <property type="molecule type" value="Genomic_DNA"/>
</dbReference>
<dbReference type="Pfam" id="PF01590">
    <property type="entry name" value="GAF"/>
    <property type="match status" value="1"/>
</dbReference>
<dbReference type="InterPro" id="IPR008279">
    <property type="entry name" value="PEP-util_enz_mobile_dom"/>
</dbReference>
<dbReference type="EC" id="2.7.3.9" evidence="5"/>
<dbReference type="InterPro" id="IPR006318">
    <property type="entry name" value="PTS_EI-like"/>
</dbReference>
<evidence type="ECO:0000256" key="2">
    <source>
        <dbReference type="ARBA" id="ARBA00001946"/>
    </source>
</evidence>
<keyword evidence="7" id="KW-0963">Cytoplasm</keyword>
<evidence type="ECO:0000256" key="5">
    <source>
        <dbReference type="ARBA" id="ARBA00012232"/>
    </source>
</evidence>
<dbReference type="Gene3D" id="1.10.274.10">
    <property type="entry name" value="PtsI, HPr-binding domain"/>
    <property type="match status" value="1"/>
</dbReference>
<dbReference type="InterPro" id="IPR008731">
    <property type="entry name" value="PTS_EIN"/>
</dbReference>
<dbReference type="GO" id="GO:0005737">
    <property type="term" value="C:cytoplasm"/>
    <property type="evidence" value="ECO:0007669"/>
    <property type="project" value="UniProtKB-SubCell"/>
</dbReference>
<dbReference type="Gene3D" id="3.50.30.10">
    <property type="entry name" value="Phosphohistidine domain"/>
    <property type="match status" value="1"/>
</dbReference>
<evidence type="ECO:0000256" key="13">
    <source>
        <dbReference type="ARBA" id="ARBA00022842"/>
    </source>
</evidence>
<dbReference type="Gene3D" id="3.30.450.40">
    <property type="match status" value="1"/>
</dbReference>
<evidence type="ECO:0000256" key="4">
    <source>
        <dbReference type="ARBA" id="ARBA00007837"/>
    </source>
</evidence>
<dbReference type="KEGG" id="kak:Kalk_13645"/>
<dbReference type="PANTHER" id="PTHR46244">
    <property type="entry name" value="PHOSPHOENOLPYRUVATE-PROTEIN PHOSPHOTRANSFERASE"/>
    <property type="match status" value="1"/>
</dbReference>
<gene>
    <name evidence="15" type="ORF">Kalk_13645</name>
</gene>
<dbReference type="PROSITE" id="PS00742">
    <property type="entry name" value="PEP_ENZYMES_2"/>
    <property type="match status" value="1"/>
</dbReference>
<evidence type="ECO:0000256" key="10">
    <source>
        <dbReference type="ARBA" id="ARBA00022683"/>
    </source>
</evidence>
<evidence type="ECO:0000256" key="11">
    <source>
        <dbReference type="ARBA" id="ARBA00022723"/>
    </source>
</evidence>
<evidence type="ECO:0000313" key="16">
    <source>
        <dbReference type="Proteomes" id="UP000235116"/>
    </source>
</evidence>
<accession>A0A2K9LM14</accession>
<evidence type="ECO:0000256" key="12">
    <source>
        <dbReference type="ARBA" id="ARBA00022777"/>
    </source>
</evidence>
<dbReference type="InterPro" id="IPR015813">
    <property type="entry name" value="Pyrv/PenolPyrv_kinase-like_dom"/>
</dbReference>
<evidence type="ECO:0000256" key="9">
    <source>
        <dbReference type="ARBA" id="ARBA00022679"/>
    </source>
</evidence>
<comment type="similarity">
    <text evidence="4">Belongs to the PEP-utilizing enzyme family.</text>
</comment>
<keyword evidence="13" id="KW-0460">Magnesium</keyword>
<evidence type="ECO:0000313" key="15">
    <source>
        <dbReference type="EMBL" id="AUM13399.1"/>
    </source>
</evidence>
<dbReference type="NCBIfam" id="NF008283">
    <property type="entry name" value="PRK11061.1"/>
    <property type="match status" value="1"/>
</dbReference>
<dbReference type="NCBIfam" id="TIGR01417">
    <property type="entry name" value="PTS_I_fam"/>
    <property type="match status" value="1"/>
</dbReference>
<comment type="catalytic activity">
    <reaction evidence="1">
        <text>L-histidyl-[protein] + phosphoenolpyruvate = N(pros)-phospho-L-histidyl-[protein] + pyruvate</text>
        <dbReference type="Rhea" id="RHEA:23880"/>
        <dbReference type="Rhea" id="RHEA-COMP:9745"/>
        <dbReference type="Rhea" id="RHEA-COMP:9746"/>
        <dbReference type="ChEBI" id="CHEBI:15361"/>
        <dbReference type="ChEBI" id="CHEBI:29979"/>
        <dbReference type="ChEBI" id="CHEBI:58702"/>
        <dbReference type="ChEBI" id="CHEBI:64837"/>
        <dbReference type="EC" id="2.7.3.9"/>
    </reaction>
</comment>
<dbReference type="PANTHER" id="PTHR46244:SF1">
    <property type="entry name" value="PHOSPHOENOLPYRUVATE-DEPENDENT PHOSPHOTRANSFERASE SYSTEM"/>
    <property type="match status" value="1"/>
</dbReference>
<dbReference type="RefSeq" id="WP_101894777.1">
    <property type="nucleotide sequence ID" value="NZ_CP022684.1"/>
</dbReference>
<dbReference type="SUPFAM" id="SSF51621">
    <property type="entry name" value="Phosphoenolpyruvate/pyruvate domain"/>
    <property type="match status" value="1"/>
</dbReference>
<dbReference type="InterPro" id="IPR003018">
    <property type="entry name" value="GAF"/>
</dbReference>
<protein>
    <recommendedName>
        <fullName evidence="5">phosphoenolpyruvate--protein phosphotransferase</fullName>
        <ecNumber evidence="5">2.7.3.9</ecNumber>
    </recommendedName>
</protein>
<reference evidence="16" key="1">
    <citation type="submission" date="2017-08" db="EMBL/GenBank/DDBJ databases">
        <title>Direct submision.</title>
        <authorList>
            <person name="Kim S.-J."/>
            <person name="Rhee S.-K."/>
        </authorList>
    </citation>
    <scope>NUCLEOTIDE SEQUENCE [LARGE SCALE GENOMIC DNA]</scope>
    <source>
        <strain evidence="16">GI5</strain>
    </source>
</reference>
<name>A0A2K9LM14_9GAMM</name>
<proteinExistence type="inferred from homology"/>
<feature type="domain" description="GAF" evidence="14">
    <location>
        <begin position="17"/>
        <end position="164"/>
    </location>
</feature>
<dbReference type="SUPFAM" id="SSF55781">
    <property type="entry name" value="GAF domain-like"/>
    <property type="match status" value="1"/>
</dbReference>
<dbReference type="AlphaFoldDB" id="A0A2K9LM14"/>
<evidence type="ECO:0000256" key="7">
    <source>
        <dbReference type="ARBA" id="ARBA00022490"/>
    </source>
</evidence>
<keyword evidence="16" id="KW-1185">Reference proteome</keyword>
<dbReference type="PRINTS" id="PR01736">
    <property type="entry name" value="PHPHTRNFRASE"/>
</dbReference>
<dbReference type="Pfam" id="PF05524">
    <property type="entry name" value="PEP-utilisers_N"/>
    <property type="match status" value="1"/>
</dbReference>
<evidence type="ECO:0000259" key="14">
    <source>
        <dbReference type="SMART" id="SM00065"/>
    </source>
</evidence>
<comment type="cofactor">
    <cofactor evidence="2">
        <name>Mg(2+)</name>
        <dbReference type="ChEBI" id="CHEBI:18420"/>
    </cofactor>
</comment>
<evidence type="ECO:0000256" key="8">
    <source>
        <dbReference type="ARBA" id="ARBA00022597"/>
    </source>
</evidence>
<dbReference type="GO" id="GO:0008965">
    <property type="term" value="F:phosphoenolpyruvate-protein phosphotransferase activity"/>
    <property type="evidence" value="ECO:0007669"/>
    <property type="project" value="UniProtKB-EC"/>
</dbReference>
<keyword evidence="12" id="KW-0418">Kinase</keyword>
<dbReference type="InterPro" id="IPR036637">
    <property type="entry name" value="Phosphohistidine_dom_sf"/>
</dbReference>
<dbReference type="Pfam" id="PF00391">
    <property type="entry name" value="PEP-utilizers"/>
    <property type="match status" value="1"/>
</dbReference>
<dbReference type="GO" id="GO:0046872">
    <property type="term" value="F:metal ion binding"/>
    <property type="evidence" value="ECO:0007669"/>
    <property type="project" value="UniProtKB-KW"/>
</dbReference>
<sequence length="768" mass="84959">MLETLRRIVQEVNAAPDLSSALSVMVTRVRLSMGTEVCSIYLLDHTINRYVLMATEGLNKEAVGTATLHFSEGLVGQVGMREEPINLDDAPSHPKFRYLQETGEEPFHSFLGVPIIHHRKLLGVIVVQQRDSRRFDQQEEAFLVTISAQLAAVVAHAEATGAIDGIFGGGLGNVTTKFDGVVGCIGVAIGKAFVVYPPAEFKSVPDRAVKNIRKELGAFNDALKKVRMDIRALSEKASLTLPPEEQALFQVYERMLDDNALAGEIRAHVQAGNWVQGALREVVMKHVAAFEAMEDSYLRARASDVKDLGLRILAYLQEAKTLNAPIPDQAIVVGEDITPTIFVDIPRERIAGIVSLHGSSNSHMSIVARSLGIPTVVGVGDFPLSRLEGLNLIVDGHRGEVIIEPNQEVVRQYRAIISEQEELSKELESVTDLPCETLDGHRINMFVNTGLMADVNISLQRGAEGVGLYRTEIPFMVRDRFPSELEQMEIYRQQLEAFYPAPVTMRTLDIGGDKSLPYFPIQEDNPFLGWRGIRVTLDHPEIFLVQIRAMLWASESLDNLRIMLPMVSSVMEIDEAMHLIHRAYLEVLEEGAHVQMPEVGVMIEVPAAVYQIKDFVQQCDFLSVGSNDLTQYLLAVDRNNRRVASLYQAFHPSVLRALKHIIDEAKAEGTPVSICGEMAGDPRSAVLLMAMGYETLSMSATSLLRVKWVLRKISLAAAQELLEQVWKMDNAAVIKSHVDLMLDRAGLGSFIRPTVFQNTPTSEAAAQA</sequence>
<keyword evidence="6" id="KW-0813">Transport</keyword>
<dbReference type="OrthoDB" id="9765468at2"/>
<keyword evidence="8" id="KW-0762">Sugar transport</keyword>
<dbReference type="GO" id="GO:0009401">
    <property type="term" value="P:phosphoenolpyruvate-dependent sugar phosphotransferase system"/>
    <property type="evidence" value="ECO:0007669"/>
    <property type="project" value="UniProtKB-KW"/>
</dbReference>
<dbReference type="InterPro" id="IPR036618">
    <property type="entry name" value="PtsI_HPr-bd_sf"/>
</dbReference>
<dbReference type="Proteomes" id="UP000235116">
    <property type="component" value="Chromosome"/>
</dbReference>
<dbReference type="InterPro" id="IPR029016">
    <property type="entry name" value="GAF-like_dom_sf"/>
</dbReference>
<keyword evidence="10" id="KW-0598">Phosphotransferase system</keyword>
<dbReference type="Pfam" id="PF02896">
    <property type="entry name" value="PEP-utilizers_C"/>
    <property type="match status" value="1"/>
</dbReference>
<dbReference type="SMART" id="SM00065">
    <property type="entry name" value="GAF"/>
    <property type="match status" value="1"/>
</dbReference>
<keyword evidence="9 15" id="KW-0808">Transferase</keyword>
<keyword evidence="15" id="KW-0670">Pyruvate</keyword>
<evidence type="ECO:0000256" key="1">
    <source>
        <dbReference type="ARBA" id="ARBA00000683"/>
    </source>
</evidence>
<dbReference type="InterPro" id="IPR050499">
    <property type="entry name" value="PEP-utilizing_PTS_enzyme"/>
</dbReference>
<evidence type="ECO:0000256" key="6">
    <source>
        <dbReference type="ARBA" id="ARBA00022448"/>
    </source>
</evidence>
<dbReference type="GO" id="GO:0016301">
    <property type="term" value="F:kinase activity"/>
    <property type="evidence" value="ECO:0007669"/>
    <property type="project" value="UniProtKB-KW"/>
</dbReference>
<dbReference type="InterPro" id="IPR000121">
    <property type="entry name" value="PEP_util_C"/>
</dbReference>
<dbReference type="Gene3D" id="3.20.20.60">
    <property type="entry name" value="Phosphoenolpyruvate-binding domains"/>
    <property type="match status" value="1"/>
</dbReference>
<keyword evidence="11" id="KW-0479">Metal-binding</keyword>
<comment type="subcellular location">
    <subcellularLocation>
        <location evidence="3">Cytoplasm</location>
    </subcellularLocation>
</comment>
<dbReference type="SUPFAM" id="SSF47831">
    <property type="entry name" value="Enzyme I of the PEP:sugar phosphotransferase system HPr-binding (sub)domain"/>
    <property type="match status" value="1"/>
</dbReference>
<evidence type="ECO:0000256" key="3">
    <source>
        <dbReference type="ARBA" id="ARBA00004496"/>
    </source>
</evidence>
<dbReference type="SUPFAM" id="SSF52009">
    <property type="entry name" value="Phosphohistidine domain"/>
    <property type="match status" value="1"/>
</dbReference>
<dbReference type="InterPro" id="IPR023151">
    <property type="entry name" value="PEP_util_CS"/>
</dbReference>
<organism evidence="15 16">
    <name type="scientific">Ketobacter alkanivorans</name>
    <dbReference type="NCBI Taxonomy" id="1917421"/>
    <lineage>
        <taxon>Bacteria</taxon>
        <taxon>Pseudomonadati</taxon>
        <taxon>Pseudomonadota</taxon>
        <taxon>Gammaproteobacteria</taxon>
        <taxon>Pseudomonadales</taxon>
        <taxon>Ketobacteraceae</taxon>
        <taxon>Ketobacter</taxon>
    </lineage>
</organism>
<dbReference type="InterPro" id="IPR040442">
    <property type="entry name" value="Pyrv_kinase-like_dom_sf"/>
</dbReference>